<proteinExistence type="predicted"/>
<protein>
    <submittedName>
        <fullName evidence="1">Unannotated protein</fullName>
    </submittedName>
</protein>
<organism evidence="1">
    <name type="scientific">freshwater metagenome</name>
    <dbReference type="NCBI Taxonomy" id="449393"/>
    <lineage>
        <taxon>unclassified sequences</taxon>
        <taxon>metagenomes</taxon>
        <taxon>ecological metagenomes</taxon>
    </lineage>
</organism>
<dbReference type="EMBL" id="CAFBLO010000135">
    <property type="protein sequence ID" value="CAB4877104.1"/>
    <property type="molecule type" value="Genomic_DNA"/>
</dbReference>
<sequence>MIGLDTPAKPLAIGLGTDWQDHEFLNIDIGVGVGSTVNNVHHRHGENMGVRSTEITEQGQVGRQCGSLRDRQRDTENRVRAEFRLVVGSVGLDERSVDRTLFARVESFDGFRENIDDGFDGLEYAFSAVSLHVPVAQFVCFERSS</sequence>
<accession>A0A6J7E8F7</accession>
<reference evidence="1" key="1">
    <citation type="submission" date="2020-05" db="EMBL/GenBank/DDBJ databases">
        <authorList>
            <person name="Chiriac C."/>
            <person name="Salcher M."/>
            <person name="Ghai R."/>
            <person name="Kavagutti S V."/>
        </authorList>
    </citation>
    <scope>NUCLEOTIDE SEQUENCE</scope>
</reference>
<name>A0A6J7E8F7_9ZZZZ</name>
<dbReference type="AntiFam" id="ANF00127">
    <property type="entry name" value="Shadow ORF (opposite eno)"/>
</dbReference>
<evidence type="ECO:0000313" key="1">
    <source>
        <dbReference type="EMBL" id="CAB4877104.1"/>
    </source>
</evidence>
<gene>
    <name evidence="1" type="ORF">UFOPK3364_01076</name>
</gene>
<dbReference type="AlphaFoldDB" id="A0A6J7E8F7"/>